<protein>
    <submittedName>
        <fullName evidence="2">CAZy families GH25 protein</fullName>
    </submittedName>
</protein>
<dbReference type="InterPro" id="IPR001119">
    <property type="entry name" value="SLH_dom"/>
</dbReference>
<name>A0A060CDG3_9MICC</name>
<feature type="domain" description="SLH" evidence="1">
    <location>
        <begin position="1"/>
        <end position="57"/>
    </location>
</feature>
<dbReference type="EMBL" id="KF127364">
    <property type="protein sequence ID" value="AIA94718.1"/>
    <property type="molecule type" value="Genomic_DNA"/>
</dbReference>
<evidence type="ECO:0000259" key="1">
    <source>
        <dbReference type="PROSITE" id="PS51272"/>
    </source>
</evidence>
<feature type="non-terminal residue" evidence="2">
    <location>
        <position position="85"/>
    </location>
</feature>
<organism evidence="2">
    <name type="scientific">uncultured Rothia sp</name>
    <dbReference type="NCBI Taxonomy" id="316088"/>
    <lineage>
        <taxon>Bacteria</taxon>
        <taxon>Bacillati</taxon>
        <taxon>Actinomycetota</taxon>
        <taxon>Actinomycetes</taxon>
        <taxon>Micrococcales</taxon>
        <taxon>Micrococcaceae</taxon>
        <taxon>Rothia</taxon>
        <taxon>environmental samples</taxon>
    </lineage>
</organism>
<reference evidence="2" key="1">
    <citation type="journal article" date="2013" name="Environ. Microbiol.">
        <title>Seasonally variable intestinal metagenomes of the red palm weevil (Rhynchophorus ferrugineus).</title>
        <authorList>
            <person name="Jia S."/>
            <person name="Zhang X."/>
            <person name="Zhang G."/>
            <person name="Yin A."/>
            <person name="Zhang S."/>
            <person name="Li F."/>
            <person name="Wang L."/>
            <person name="Zhao D."/>
            <person name="Yun Q."/>
            <person name="Tala"/>
            <person name="Wang J."/>
            <person name="Sun G."/>
            <person name="Baabdullah M."/>
            <person name="Yu X."/>
            <person name="Hu S."/>
            <person name="Al-Mssallem I.S."/>
            <person name="Yu J."/>
        </authorList>
    </citation>
    <scope>NUCLEOTIDE SEQUENCE</scope>
</reference>
<dbReference type="Pfam" id="PF00395">
    <property type="entry name" value="SLH"/>
    <property type="match status" value="1"/>
</dbReference>
<sequence length="85" mass="8734">MAADHPFAAEIGWVAGEAITSGYPDGSFGPESPVSRQAIAAFLHRLLGPAPSPDDGCVEAAFPDVAIDHPFCSDIAWAVVEGLVA</sequence>
<accession>A0A060CDG3</accession>
<proteinExistence type="predicted"/>
<dbReference type="AlphaFoldDB" id="A0A060CDG3"/>
<dbReference type="PROSITE" id="PS51272">
    <property type="entry name" value="SLH"/>
    <property type="match status" value="1"/>
</dbReference>
<evidence type="ECO:0000313" key="2">
    <source>
        <dbReference type="EMBL" id="AIA94718.1"/>
    </source>
</evidence>